<dbReference type="SUPFAM" id="SSF51735">
    <property type="entry name" value="NAD(P)-binding Rossmann-fold domains"/>
    <property type="match status" value="1"/>
</dbReference>
<keyword evidence="3" id="KW-1185">Reference proteome</keyword>
<name>F0QXP1_VULM7</name>
<proteinExistence type="inferred from homology"/>
<reference evidence="2 3" key="1">
    <citation type="journal article" date="2011" name="J. Bacteriol.">
        <title>Complete genome sequence of 'Vulcanisaeta moutnovskia' strain 768-28, a novel member of the hyperthermophilic crenarchaeal genus vulcanisaeta.</title>
        <authorList>
            <person name="Gumerov V.M."/>
            <person name="Mardanov A.V."/>
            <person name="Beletsky A.V."/>
            <person name="Prokofeva M.I."/>
            <person name="Bonch-Osmolovskaya E.A."/>
            <person name="Ravin N.V."/>
            <person name="Skryabin K.G."/>
        </authorList>
    </citation>
    <scope>NUCLEOTIDE SEQUENCE [LARGE SCALE GENOMIC DNA]</scope>
    <source>
        <strain evidence="2 3">768-28</strain>
    </source>
</reference>
<dbReference type="PRINTS" id="PR00080">
    <property type="entry name" value="SDRFAMILY"/>
</dbReference>
<dbReference type="PROSITE" id="PS00061">
    <property type="entry name" value="ADH_SHORT"/>
    <property type="match status" value="1"/>
</dbReference>
<evidence type="ECO:0000313" key="2">
    <source>
        <dbReference type="EMBL" id="ADY02456.1"/>
    </source>
</evidence>
<comment type="similarity">
    <text evidence="1">Belongs to the short-chain dehydrogenases/reductases (SDR) family.</text>
</comment>
<dbReference type="EMBL" id="CP002529">
    <property type="protein sequence ID" value="ADY02456.1"/>
    <property type="molecule type" value="Genomic_DNA"/>
</dbReference>
<accession>F0QXP1</accession>
<dbReference type="KEGG" id="vmo:VMUT_2260"/>
<evidence type="ECO:0000256" key="1">
    <source>
        <dbReference type="ARBA" id="ARBA00006484"/>
    </source>
</evidence>
<dbReference type="HOGENOM" id="CLU_010194_47_3_2"/>
<dbReference type="AlphaFoldDB" id="F0QXP1"/>
<dbReference type="InterPro" id="IPR020904">
    <property type="entry name" value="Sc_DH/Rdtase_CS"/>
</dbReference>
<dbReference type="Proteomes" id="UP000007485">
    <property type="component" value="Chromosome"/>
</dbReference>
<dbReference type="STRING" id="985053.VMUT_2260"/>
<sequence>MSKYAIPEMLRRSKGIIVNIASVAGIRPLPLAMPYSVSKAGLIMLTKSMAVEYGNRGIRVNAIAPGWVSTPMAVRAASAYGTTYEEFTKQFLQRIPLGRFADPTEIAKVVLFLASDDSSYMNGAVVVVDGAISIA</sequence>
<dbReference type="GO" id="GO:0016616">
    <property type="term" value="F:oxidoreductase activity, acting on the CH-OH group of donors, NAD or NADP as acceptor"/>
    <property type="evidence" value="ECO:0007669"/>
    <property type="project" value="TreeGrafter"/>
</dbReference>
<protein>
    <submittedName>
        <fullName evidence="2">Short-chain dehydrogenase/reductase SDR</fullName>
    </submittedName>
</protein>
<gene>
    <name evidence="2" type="ordered locus">VMUT_2260</name>
</gene>
<dbReference type="InterPro" id="IPR002347">
    <property type="entry name" value="SDR_fam"/>
</dbReference>
<dbReference type="Pfam" id="PF13561">
    <property type="entry name" value="adh_short_C2"/>
    <property type="match status" value="1"/>
</dbReference>
<dbReference type="Gene3D" id="3.40.50.720">
    <property type="entry name" value="NAD(P)-binding Rossmann-like Domain"/>
    <property type="match status" value="1"/>
</dbReference>
<evidence type="ECO:0000313" key="3">
    <source>
        <dbReference type="Proteomes" id="UP000007485"/>
    </source>
</evidence>
<organism evidence="2 3">
    <name type="scientific">Vulcanisaeta moutnovskia (strain 768-28)</name>
    <dbReference type="NCBI Taxonomy" id="985053"/>
    <lineage>
        <taxon>Archaea</taxon>
        <taxon>Thermoproteota</taxon>
        <taxon>Thermoprotei</taxon>
        <taxon>Thermoproteales</taxon>
        <taxon>Thermoproteaceae</taxon>
        <taxon>Vulcanisaeta</taxon>
    </lineage>
</organism>
<dbReference type="PANTHER" id="PTHR42760">
    <property type="entry name" value="SHORT-CHAIN DEHYDROGENASES/REDUCTASES FAMILY MEMBER"/>
    <property type="match status" value="1"/>
</dbReference>
<dbReference type="eggNOG" id="arCOG01259">
    <property type="taxonomic scope" value="Archaea"/>
</dbReference>
<dbReference type="InterPro" id="IPR036291">
    <property type="entry name" value="NAD(P)-bd_dom_sf"/>
</dbReference>
<dbReference type="PRINTS" id="PR00081">
    <property type="entry name" value="GDHRDH"/>
</dbReference>